<feature type="transmembrane region" description="Helical" evidence="11">
    <location>
        <begin position="59"/>
        <end position="80"/>
    </location>
</feature>
<gene>
    <name evidence="12" type="ORF">DFR50_12835</name>
</gene>
<keyword evidence="7 11" id="KW-1133">Transmembrane helix</keyword>
<comment type="function">
    <text evidence="9">Part of the binding-protein-dependent transport system for D-xylose. Probably responsible for the translocation of the substrate across the membrane.</text>
</comment>
<evidence type="ECO:0000256" key="11">
    <source>
        <dbReference type="SAM" id="Phobius"/>
    </source>
</evidence>
<evidence type="ECO:0000256" key="2">
    <source>
        <dbReference type="ARBA" id="ARBA00022448"/>
    </source>
</evidence>
<feature type="transmembrane region" description="Helical" evidence="11">
    <location>
        <begin position="348"/>
        <end position="369"/>
    </location>
</feature>
<accession>A0A366F023</accession>
<feature type="transmembrane region" description="Helical" evidence="11">
    <location>
        <begin position="291"/>
        <end position="313"/>
    </location>
</feature>
<evidence type="ECO:0000256" key="1">
    <source>
        <dbReference type="ARBA" id="ARBA00004651"/>
    </source>
</evidence>
<comment type="caution">
    <text evidence="12">The sequence shown here is derived from an EMBL/GenBank/DDBJ whole genome shotgun (WGS) entry which is preliminary data.</text>
</comment>
<dbReference type="OrthoDB" id="192433at2"/>
<feature type="transmembrane region" description="Helical" evidence="11">
    <location>
        <begin position="171"/>
        <end position="198"/>
    </location>
</feature>
<dbReference type="RefSeq" id="WP_113891395.1">
    <property type="nucleotide sequence ID" value="NZ_QNRK01000028.1"/>
</dbReference>
<name>A0A366F023_9HYPH</name>
<dbReference type="InterPro" id="IPR001851">
    <property type="entry name" value="ABC_transp_permease"/>
</dbReference>
<keyword evidence="6 11" id="KW-0812">Transmembrane</keyword>
<evidence type="ECO:0000256" key="8">
    <source>
        <dbReference type="ARBA" id="ARBA00023136"/>
    </source>
</evidence>
<dbReference type="Pfam" id="PF02653">
    <property type="entry name" value="BPD_transp_2"/>
    <property type="match status" value="1"/>
</dbReference>
<evidence type="ECO:0000256" key="5">
    <source>
        <dbReference type="ARBA" id="ARBA00022597"/>
    </source>
</evidence>
<dbReference type="GO" id="GO:0022857">
    <property type="term" value="F:transmembrane transporter activity"/>
    <property type="evidence" value="ECO:0007669"/>
    <property type="project" value="InterPro"/>
</dbReference>
<evidence type="ECO:0000313" key="13">
    <source>
        <dbReference type="Proteomes" id="UP000253529"/>
    </source>
</evidence>
<evidence type="ECO:0000256" key="7">
    <source>
        <dbReference type="ARBA" id="ARBA00022989"/>
    </source>
</evidence>
<sequence>MSAEQVSGLSPSGRAPLVSRAAALLAGDWRYVPIATAIVLIWAFFALQNPAYLTPRNLSNLCLQSVVTGLLALGLVPVLLVGQIDMSVAAMSAVAATITGQLLLVERVSVWLAIAAGVLFGGCVGFLQARWITWTGTPAFLVTFGVSLALAALQLHLLPVTGQINLYGTDIVVLAGAYLPAGLSWALVIFAVLAFAAFRLSAFVESRDAGLEASVRSVVLPTFLVMVGLAVVVGALNMHNGVPIALLLFVVPIIVLVYIGSHTKFGLYLYATGGNPSAVARAGIDVDRIRIAAFVICGMFAAFGGIVGASRLLGVSAQSSGMGTLLLEAITAAVVGGTSLFGGRGSPWSALFGALAITSISNGIDLLGLGTEVKLATQGLVLVLATSVDSVANKFANDAR</sequence>
<feature type="transmembrane region" description="Helical" evidence="11">
    <location>
        <begin position="111"/>
        <end position="133"/>
    </location>
</feature>
<dbReference type="AlphaFoldDB" id="A0A366F023"/>
<feature type="transmembrane region" description="Helical" evidence="11">
    <location>
        <begin position="139"/>
        <end position="159"/>
    </location>
</feature>
<keyword evidence="8 11" id="KW-0472">Membrane</keyword>
<comment type="subcellular location">
    <subcellularLocation>
        <location evidence="1">Cell membrane</location>
        <topology evidence="1">Multi-pass membrane protein</topology>
    </subcellularLocation>
</comment>
<dbReference type="GO" id="GO:0005886">
    <property type="term" value="C:plasma membrane"/>
    <property type="evidence" value="ECO:0007669"/>
    <property type="project" value="UniProtKB-SubCell"/>
</dbReference>
<feature type="transmembrane region" description="Helical" evidence="11">
    <location>
        <begin position="29"/>
        <end position="47"/>
    </location>
</feature>
<proteinExistence type="predicted"/>
<dbReference type="PANTHER" id="PTHR32196">
    <property type="entry name" value="ABC TRANSPORTER PERMEASE PROTEIN YPHD-RELATED-RELATED"/>
    <property type="match status" value="1"/>
</dbReference>
<dbReference type="PANTHER" id="PTHR32196:SF32">
    <property type="entry name" value="XYLOSE TRANSPORT SYSTEM PERMEASE PROTEIN XYLH"/>
    <property type="match status" value="1"/>
</dbReference>
<evidence type="ECO:0000256" key="6">
    <source>
        <dbReference type="ARBA" id="ARBA00022692"/>
    </source>
</evidence>
<evidence type="ECO:0000256" key="9">
    <source>
        <dbReference type="ARBA" id="ARBA00035611"/>
    </source>
</evidence>
<protein>
    <recommendedName>
        <fullName evidence="10">Xylose transport system permease protein XylH</fullName>
    </recommendedName>
</protein>
<evidence type="ECO:0000256" key="3">
    <source>
        <dbReference type="ARBA" id="ARBA00022475"/>
    </source>
</evidence>
<reference evidence="12 13" key="1">
    <citation type="submission" date="2018-06" db="EMBL/GenBank/DDBJ databases">
        <title>Genomic Encyclopedia of Type Strains, Phase IV (KMG-IV): sequencing the most valuable type-strain genomes for metagenomic binning, comparative biology and taxonomic classification.</title>
        <authorList>
            <person name="Goeker M."/>
        </authorList>
    </citation>
    <scope>NUCLEOTIDE SEQUENCE [LARGE SCALE GENOMIC DNA]</scope>
    <source>
        <strain evidence="12 13">DSM 24875</strain>
    </source>
</reference>
<evidence type="ECO:0000313" key="12">
    <source>
        <dbReference type="EMBL" id="RBP07310.1"/>
    </source>
</evidence>
<dbReference type="CDD" id="cd06579">
    <property type="entry name" value="TM_PBP1_transp_AraH_like"/>
    <property type="match status" value="1"/>
</dbReference>
<dbReference type="EMBL" id="QNRK01000028">
    <property type="protein sequence ID" value="RBP07310.1"/>
    <property type="molecule type" value="Genomic_DNA"/>
</dbReference>
<feature type="transmembrane region" description="Helical" evidence="11">
    <location>
        <begin position="218"/>
        <end position="237"/>
    </location>
</feature>
<feature type="transmembrane region" description="Helical" evidence="11">
    <location>
        <begin position="86"/>
        <end position="104"/>
    </location>
</feature>
<evidence type="ECO:0000256" key="10">
    <source>
        <dbReference type="ARBA" id="ARBA00035686"/>
    </source>
</evidence>
<feature type="transmembrane region" description="Helical" evidence="11">
    <location>
        <begin position="325"/>
        <end position="342"/>
    </location>
</feature>
<keyword evidence="3" id="KW-1003">Cell membrane</keyword>
<organism evidence="12 13">
    <name type="scientific">Roseiarcus fermentans</name>
    <dbReference type="NCBI Taxonomy" id="1473586"/>
    <lineage>
        <taxon>Bacteria</taxon>
        <taxon>Pseudomonadati</taxon>
        <taxon>Pseudomonadota</taxon>
        <taxon>Alphaproteobacteria</taxon>
        <taxon>Hyphomicrobiales</taxon>
        <taxon>Roseiarcaceae</taxon>
        <taxon>Roseiarcus</taxon>
    </lineage>
</organism>
<keyword evidence="2" id="KW-0813">Transport</keyword>
<feature type="transmembrane region" description="Helical" evidence="11">
    <location>
        <begin position="244"/>
        <end position="271"/>
    </location>
</feature>
<keyword evidence="5" id="KW-0762">Sugar transport</keyword>
<keyword evidence="13" id="KW-1185">Reference proteome</keyword>
<keyword evidence="4" id="KW-0997">Cell inner membrane</keyword>
<evidence type="ECO:0000256" key="4">
    <source>
        <dbReference type="ARBA" id="ARBA00022519"/>
    </source>
</evidence>
<dbReference type="Proteomes" id="UP000253529">
    <property type="component" value="Unassembled WGS sequence"/>
</dbReference>